<feature type="transmembrane region" description="Helical" evidence="1">
    <location>
        <begin position="37"/>
        <end position="59"/>
    </location>
</feature>
<dbReference type="OrthoDB" id="9759607at2"/>
<dbReference type="InterPro" id="IPR000160">
    <property type="entry name" value="GGDEF_dom"/>
</dbReference>
<dbReference type="PANTHER" id="PTHR45138:SF9">
    <property type="entry name" value="DIGUANYLATE CYCLASE DGCM-RELATED"/>
    <property type="match status" value="1"/>
</dbReference>
<feature type="transmembrane region" description="Helical" evidence="1">
    <location>
        <begin position="106"/>
        <end position="127"/>
    </location>
</feature>
<evidence type="ECO:0000259" key="2">
    <source>
        <dbReference type="PROSITE" id="PS50887"/>
    </source>
</evidence>
<dbReference type="GO" id="GO:0005886">
    <property type="term" value="C:plasma membrane"/>
    <property type="evidence" value="ECO:0007669"/>
    <property type="project" value="TreeGrafter"/>
</dbReference>
<reference evidence="3 4" key="1">
    <citation type="submission" date="2019-03" db="EMBL/GenBank/DDBJ databases">
        <authorList>
            <person name="He R.-H."/>
        </authorList>
    </citation>
    <scope>NUCLEOTIDE SEQUENCE [LARGE SCALE GENOMIC DNA]</scope>
    <source>
        <strain evidence="4">SH 714</strain>
    </source>
</reference>
<organism evidence="3 4">
    <name type="scientific">Filobacillus milosensis</name>
    <dbReference type="NCBI Taxonomy" id="94137"/>
    <lineage>
        <taxon>Bacteria</taxon>
        <taxon>Bacillati</taxon>
        <taxon>Bacillota</taxon>
        <taxon>Bacilli</taxon>
        <taxon>Bacillales</taxon>
        <taxon>Bacillaceae</taxon>
        <taxon>Filobacillus</taxon>
    </lineage>
</organism>
<dbReference type="Gene3D" id="3.30.70.270">
    <property type="match status" value="1"/>
</dbReference>
<evidence type="ECO:0000313" key="3">
    <source>
        <dbReference type="EMBL" id="TFB13566.1"/>
    </source>
</evidence>
<feature type="transmembrane region" description="Helical" evidence="1">
    <location>
        <begin position="139"/>
        <end position="159"/>
    </location>
</feature>
<dbReference type="FunFam" id="3.30.70.270:FF:000001">
    <property type="entry name" value="Diguanylate cyclase domain protein"/>
    <property type="match status" value="1"/>
</dbReference>
<feature type="transmembrane region" description="Helical" evidence="1">
    <location>
        <begin position="71"/>
        <end position="100"/>
    </location>
</feature>
<gene>
    <name evidence="3" type="ORF">E3U55_15715</name>
</gene>
<keyword evidence="4" id="KW-1185">Reference proteome</keyword>
<evidence type="ECO:0000256" key="1">
    <source>
        <dbReference type="SAM" id="Phobius"/>
    </source>
</evidence>
<dbReference type="GO" id="GO:0043709">
    <property type="term" value="P:cell adhesion involved in single-species biofilm formation"/>
    <property type="evidence" value="ECO:0007669"/>
    <property type="project" value="TreeGrafter"/>
</dbReference>
<dbReference type="Pfam" id="PF00990">
    <property type="entry name" value="GGDEF"/>
    <property type="match status" value="1"/>
</dbReference>
<dbReference type="InterPro" id="IPR029787">
    <property type="entry name" value="Nucleotide_cyclase"/>
</dbReference>
<dbReference type="RefSeq" id="WP_134341434.1">
    <property type="nucleotide sequence ID" value="NZ_SOPW01000024.1"/>
</dbReference>
<feature type="transmembrane region" description="Helical" evidence="1">
    <location>
        <begin position="7"/>
        <end position="25"/>
    </location>
</feature>
<dbReference type="InterPro" id="IPR043128">
    <property type="entry name" value="Rev_trsase/Diguanyl_cyclase"/>
</dbReference>
<dbReference type="GO" id="GO:1902201">
    <property type="term" value="P:negative regulation of bacterial-type flagellum-dependent cell motility"/>
    <property type="evidence" value="ECO:0007669"/>
    <property type="project" value="TreeGrafter"/>
</dbReference>
<dbReference type="CDD" id="cd01949">
    <property type="entry name" value="GGDEF"/>
    <property type="match status" value="1"/>
</dbReference>
<name>A0A4Y8IC64_9BACI</name>
<dbReference type="PANTHER" id="PTHR45138">
    <property type="entry name" value="REGULATORY COMPONENTS OF SENSORY TRANSDUCTION SYSTEM"/>
    <property type="match status" value="1"/>
</dbReference>
<proteinExistence type="predicted"/>
<dbReference type="SMART" id="SM00267">
    <property type="entry name" value="GGDEF"/>
    <property type="match status" value="1"/>
</dbReference>
<keyword evidence="1" id="KW-1133">Transmembrane helix</keyword>
<feature type="transmembrane region" description="Helical" evidence="1">
    <location>
        <begin position="171"/>
        <end position="190"/>
    </location>
</feature>
<accession>A0A4Y8IC64</accession>
<dbReference type="GO" id="GO:0052621">
    <property type="term" value="F:diguanylate cyclase activity"/>
    <property type="evidence" value="ECO:0007669"/>
    <property type="project" value="TreeGrafter"/>
</dbReference>
<evidence type="ECO:0000313" key="4">
    <source>
        <dbReference type="Proteomes" id="UP000297975"/>
    </source>
</evidence>
<protein>
    <submittedName>
        <fullName evidence="3">GGDEF domain-containing protein</fullName>
    </submittedName>
</protein>
<dbReference type="AlphaFoldDB" id="A0A4Y8IC64"/>
<comment type="caution">
    <text evidence="3">The sequence shown here is derived from an EMBL/GenBank/DDBJ whole genome shotgun (WGS) entry which is preliminary data.</text>
</comment>
<dbReference type="InterPro" id="IPR050469">
    <property type="entry name" value="Diguanylate_Cyclase"/>
</dbReference>
<dbReference type="PROSITE" id="PS50887">
    <property type="entry name" value="GGDEF"/>
    <property type="match status" value="1"/>
</dbReference>
<dbReference type="NCBIfam" id="TIGR00254">
    <property type="entry name" value="GGDEF"/>
    <property type="match status" value="1"/>
</dbReference>
<keyword evidence="1" id="KW-0472">Membrane</keyword>
<sequence>MFLLLNDLFINLCVLISLIFIYLQVRWKFFKLEGKRKIYIILDGLAGGVLGYILMNFSIQVTTETIVDLRFIPVMLILMFVGIPQAIISAFLIIIGRFVFGVTTSAVAAMISMSILIIGFILIHKLFKKNNLALNSYKQGLVMIIFSSIVFSIIISFLVKDVGILISLLPPYWIISIIGGLTAVFFVEYIRKTQYLILRYEKESKTDFLTGLNNVRQFDVIWNSLISNANDKKERLSLLIIDIDYFKNINDTFGHPIGDKILIEFGKILKSTTRSIDFVSRNGGEEFSVILPDCPHHQAIEIAERIRETVEIHQFHVSSEQTINLTISIGVATYPDTVSDMNQVVGTADEGLYKAKWAGRNRVCANYSE</sequence>
<keyword evidence="1" id="KW-0812">Transmembrane</keyword>
<feature type="domain" description="GGDEF" evidence="2">
    <location>
        <begin position="234"/>
        <end position="368"/>
    </location>
</feature>
<dbReference type="EMBL" id="SOPW01000024">
    <property type="protein sequence ID" value="TFB13566.1"/>
    <property type="molecule type" value="Genomic_DNA"/>
</dbReference>
<dbReference type="Proteomes" id="UP000297975">
    <property type="component" value="Unassembled WGS sequence"/>
</dbReference>
<dbReference type="SUPFAM" id="SSF55073">
    <property type="entry name" value="Nucleotide cyclase"/>
    <property type="match status" value="1"/>
</dbReference>